<dbReference type="InterPro" id="IPR013324">
    <property type="entry name" value="RNA_pol_sigma_r3/r4-like"/>
</dbReference>
<dbReference type="STRING" id="883161.HMPREF9306_00047"/>
<dbReference type="HOGENOM" id="CLU_101372_0_0_11"/>
<protein>
    <submittedName>
        <fullName evidence="1">Uncharacterized protein</fullName>
    </submittedName>
</protein>
<sequence length="212" mass="23695">MSIATKLNQQWHAIADNELDPQVLGQRIPAWQALELCAHDDVVARLLRAAQDGDELSGFVVLYATLPRLKMLARAHNRYYLDDFVADFWLRMMSFPQNRMRKNIVTNLALDTLKRLNRSGAKSRRELLVEKVPIRDVHKNSTAEVINLIATGKALGIVSASTAGVLETVYARGYSCSQAARIHNISHDAVRSRCSQAARKLRMHAPQLLAAA</sequence>
<evidence type="ECO:0000313" key="1">
    <source>
        <dbReference type="EMBL" id="EPD34013.1"/>
    </source>
</evidence>
<gene>
    <name evidence="1" type="ORF">HMPREF9306_00047</name>
</gene>
<dbReference type="InterPro" id="IPR036388">
    <property type="entry name" value="WH-like_DNA-bd_sf"/>
</dbReference>
<comment type="caution">
    <text evidence="1">The sequence shown here is derived from an EMBL/GenBank/DDBJ whole genome shotgun (WGS) entry which is preliminary data.</text>
</comment>
<evidence type="ECO:0000313" key="2">
    <source>
        <dbReference type="Proteomes" id="UP000014417"/>
    </source>
</evidence>
<accession>S2W2L5</accession>
<organism evidence="1 2">
    <name type="scientific">Propionimicrobium lymphophilum ACS-093-V-SCH5</name>
    <dbReference type="NCBI Taxonomy" id="883161"/>
    <lineage>
        <taxon>Bacteria</taxon>
        <taxon>Bacillati</taxon>
        <taxon>Actinomycetota</taxon>
        <taxon>Actinomycetes</taxon>
        <taxon>Propionibacteriales</taxon>
        <taxon>Propionibacteriaceae</taxon>
        <taxon>Propionimicrobium</taxon>
    </lineage>
</organism>
<dbReference type="RefSeq" id="WP_016454909.1">
    <property type="nucleotide sequence ID" value="NZ_KE150269.1"/>
</dbReference>
<dbReference type="Gene3D" id="1.10.10.10">
    <property type="entry name" value="Winged helix-like DNA-binding domain superfamily/Winged helix DNA-binding domain"/>
    <property type="match status" value="1"/>
</dbReference>
<reference evidence="1 2" key="1">
    <citation type="submission" date="2013-04" db="EMBL/GenBank/DDBJ databases">
        <title>The Genome Sequence of Propionimicrobium lymphophilum ACS-093-V-SCH5.</title>
        <authorList>
            <consortium name="The Broad Institute Genomics Platform"/>
            <person name="Earl A."/>
            <person name="Ward D."/>
            <person name="Feldgarden M."/>
            <person name="Gevers D."/>
            <person name="Saerens B."/>
            <person name="Vaneechoutte M."/>
            <person name="Walker B."/>
            <person name="Young S."/>
            <person name="Zeng Q."/>
            <person name="Gargeya S."/>
            <person name="Fitzgerald M."/>
            <person name="Haas B."/>
            <person name="Abouelleil A."/>
            <person name="Allen A.W."/>
            <person name="Alvarado L."/>
            <person name="Arachchi H.M."/>
            <person name="Berlin A.M."/>
            <person name="Chapman S.B."/>
            <person name="Gainer-Dewar J."/>
            <person name="Goldberg J."/>
            <person name="Griggs A."/>
            <person name="Gujja S."/>
            <person name="Hansen M."/>
            <person name="Howarth C."/>
            <person name="Imamovic A."/>
            <person name="Ireland A."/>
            <person name="Larimer J."/>
            <person name="McCowan C."/>
            <person name="Murphy C."/>
            <person name="Pearson M."/>
            <person name="Poon T.W."/>
            <person name="Priest M."/>
            <person name="Roberts A."/>
            <person name="Saif S."/>
            <person name="Shea T."/>
            <person name="Sisk P."/>
            <person name="Sykes S."/>
            <person name="Wortman J."/>
            <person name="Nusbaum C."/>
            <person name="Birren B."/>
        </authorList>
    </citation>
    <scope>NUCLEOTIDE SEQUENCE [LARGE SCALE GENOMIC DNA]</scope>
    <source>
        <strain evidence="1 2">ACS-093-V-SCH5</strain>
    </source>
</reference>
<keyword evidence="2" id="KW-1185">Reference proteome</keyword>
<dbReference type="Proteomes" id="UP000014417">
    <property type="component" value="Unassembled WGS sequence"/>
</dbReference>
<name>S2W2L5_9ACTN</name>
<dbReference type="EMBL" id="AGZR01000001">
    <property type="protein sequence ID" value="EPD34013.1"/>
    <property type="molecule type" value="Genomic_DNA"/>
</dbReference>
<dbReference type="SUPFAM" id="SSF88659">
    <property type="entry name" value="Sigma3 and sigma4 domains of RNA polymerase sigma factors"/>
    <property type="match status" value="1"/>
</dbReference>
<dbReference type="AlphaFoldDB" id="S2W2L5"/>
<proteinExistence type="predicted"/>